<dbReference type="InterPro" id="IPR009057">
    <property type="entry name" value="Homeodomain-like_sf"/>
</dbReference>
<dbReference type="SUPFAM" id="SSF46689">
    <property type="entry name" value="Homeodomain-like"/>
    <property type="match status" value="1"/>
</dbReference>
<dbReference type="Proteomes" id="UP000295351">
    <property type="component" value="Unassembled WGS sequence"/>
</dbReference>
<dbReference type="Pfam" id="PF01965">
    <property type="entry name" value="DJ-1_PfpI"/>
    <property type="match status" value="1"/>
</dbReference>
<dbReference type="InterPro" id="IPR002818">
    <property type="entry name" value="DJ-1/PfpI"/>
</dbReference>
<dbReference type="GO" id="GO:0043565">
    <property type="term" value="F:sequence-specific DNA binding"/>
    <property type="evidence" value="ECO:0007669"/>
    <property type="project" value="InterPro"/>
</dbReference>
<dbReference type="InterPro" id="IPR018060">
    <property type="entry name" value="HTH_AraC"/>
</dbReference>
<dbReference type="Gene3D" id="3.40.50.880">
    <property type="match status" value="1"/>
</dbReference>
<dbReference type="PANTHER" id="PTHR43130:SF3">
    <property type="entry name" value="HTH-TYPE TRANSCRIPTIONAL REGULATOR RV1931C"/>
    <property type="match status" value="1"/>
</dbReference>
<keyword evidence="5" id="KW-1185">Reference proteome</keyword>
<dbReference type="Pfam" id="PF00165">
    <property type="entry name" value="HTH_AraC"/>
    <property type="match status" value="1"/>
</dbReference>
<name>A0A4R2C616_SHIGR</name>
<comment type="caution">
    <text evidence="4">The sequence shown here is derived from an EMBL/GenBank/DDBJ whole genome shotgun (WGS) entry which is preliminary data.</text>
</comment>
<evidence type="ECO:0000256" key="2">
    <source>
        <dbReference type="ARBA" id="ARBA00023163"/>
    </source>
</evidence>
<gene>
    <name evidence="4" type="ORF">EV665_1373</name>
</gene>
<keyword evidence="2" id="KW-0804">Transcription</keyword>
<dbReference type="EMBL" id="SLVX01000037">
    <property type="protein sequence ID" value="TCN34319.1"/>
    <property type="molecule type" value="Genomic_DNA"/>
</dbReference>
<reference evidence="4 5" key="1">
    <citation type="submission" date="2019-03" db="EMBL/GenBank/DDBJ databases">
        <title>Genomic Encyclopedia of Type Strains, Phase IV (KMG-IV): sequencing the most valuable type-strain genomes for metagenomic binning, comparative biology and taxonomic classification.</title>
        <authorList>
            <person name="Goeker M."/>
        </authorList>
    </citation>
    <scope>NUCLEOTIDE SEQUENCE [LARGE SCALE GENOMIC DNA]</scope>
    <source>
        <strain evidence="4 5">DSM 18401</strain>
    </source>
</reference>
<dbReference type="SUPFAM" id="SSF52317">
    <property type="entry name" value="Class I glutamine amidotransferase-like"/>
    <property type="match status" value="1"/>
</dbReference>
<evidence type="ECO:0000313" key="4">
    <source>
        <dbReference type="EMBL" id="TCN34319.1"/>
    </source>
</evidence>
<dbReference type="PROSITE" id="PS01124">
    <property type="entry name" value="HTH_ARAC_FAMILY_2"/>
    <property type="match status" value="1"/>
</dbReference>
<dbReference type="Gene3D" id="1.10.10.60">
    <property type="entry name" value="Homeodomain-like"/>
    <property type="match status" value="1"/>
</dbReference>
<evidence type="ECO:0000259" key="3">
    <source>
        <dbReference type="PROSITE" id="PS01124"/>
    </source>
</evidence>
<dbReference type="AlphaFoldDB" id="A0A4R2C616"/>
<dbReference type="GO" id="GO:0003700">
    <property type="term" value="F:DNA-binding transcription factor activity"/>
    <property type="evidence" value="ECO:0007669"/>
    <property type="project" value="InterPro"/>
</dbReference>
<evidence type="ECO:0000256" key="1">
    <source>
        <dbReference type="ARBA" id="ARBA00023015"/>
    </source>
</evidence>
<keyword evidence="1" id="KW-0805">Transcription regulation</keyword>
<dbReference type="RefSeq" id="WP_133036861.1">
    <property type="nucleotide sequence ID" value="NZ_JBHMAM010000043.1"/>
</dbReference>
<dbReference type="PANTHER" id="PTHR43130">
    <property type="entry name" value="ARAC-FAMILY TRANSCRIPTIONAL REGULATOR"/>
    <property type="match status" value="1"/>
</dbReference>
<proteinExistence type="predicted"/>
<dbReference type="InterPro" id="IPR029062">
    <property type="entry name" value="Class_I_gatase-like"/>
</dbReference>
<dbReference type="CDD" id="cd03137">
    <property type="entry name" value="GATase1_AraC_1"/>
    <property type="match status" value="1"/>
</dbReference>
<sequence length="268" mass="28978">MPNSTGPLVVALLYDGLCTFEFGIVAEIFGLTRPEMGKNWYRFASCAVDDGPLRAHGGFLLMPDHGAELIGDADIIVVPGWRGVDAAVPQRLIDLLRDAHARGARLASICSGAFVLAATGLLDGATVATHWRYADALKARYTDILVDSASLYRSHGRISTSAGSAAGIDLLIEIVRQDFGTDAANSVARRLVMPAHRTGGQAQFLERPVPVAHQSAIAPLLDKIRTELQSAWTLRRMANECNMSLRTFVRRFTEATGVPPGEWIVGER</sequence>
<protein>
    <submittedName>
        <fullName evidence="4">AraC family transcriptional regulator with amidase-like domain</fullName>
    </submittedName>
</protein>
<evidence type="ECO:0000313" key="5">
    <source>
        <dbReference type="Proteomes" id="UP000295351"/>
    </source>
</evidence>
<feature type="domain" description="HTH araC/xylS-type" evidence="3">
    <location>
        <begin position="218"/>
        <end position="268"/>
    </location>
</feature>
<dbReference type="InterPro" id="IPR052158">
    <property type="entry name" value="INH-QAR"/>
</dbReference>
<accession>A0A4R2C616</accession>
<organism evidence="4 5">
    <name type="scientific">Shinella granuli</name>
    <dbReference type="NCBI Taxonomy" id="323621"/>
    <lineage>
        <taxon>Bacteria</taxon>
        <taxon>Pseudomonadati</taxon>
        <taxon>Pseudomonadota</taxon>
        <taxon>Alphaproteobacteria</taxon>
        <taxon>Hyphomicrobiales</taxon>
        <taxon>Rhizobiaceae</taxon>
        <taxon>Shinella</taxon>
    </lineage>
</organism>